<feature type="domain" description="Cyclic nucleotide-binding" evidence="4">
    <location>
        <begin position="27"/>
        <end position="116"/>
    </location>
</feature>
<dbReference type="SUPFAM" id="SSF46785">
    <property type="entry name" value="Winged helix' DNA-binding domain"/>
    <property type="match status" value="1"/>
</dbReference>
<dbReference type="InterPro" id="IPR000595">
    <property type="entry name" value="cNMP-bd_dom"/>
</dbReference>
<evidence type="ECO:0000256" key="3">
    <source>
        <dbReference type="ARBA" id="ARBA00023163"/>
    </source>
</evidence>
<dbReference type="Gene3D" id="1.10.10.10">
    <property type="entry name" value="Winged helix-like DNA-binding domain superfamily/Winged helix DNA-binding domain"/>
    <property type="match status" value="1"/>
</dbReference>
<dbReference type="AlphaFoldDB" id="A0A9W6IMG4"/>
<dbReference type="InterPro" id="IPR014710">
    <property type="entry name" value="RmlC-like_jellyroll"/>
</dbReference>
<dbReference type="InterPro" id="IPR050397">
    <property type="entry name" value="Env_Response_Regulators"/>
</dbReference>
<evidence type="ECO:0000259" key="5">
    <source>
        <dbReference type="PROSITE" id="PS51063"/>
    </source>
</evidence>
<keyword evidence="1" id="KW-0805">Transcription regulation</keyword>
<dbReference type="PROSITE" id="PS51063">
    <property type="entry name" value="HTH_CRP_2"/>
    <property type="match status" value="1"/>
</dbReference>
<evidence type="ECO:0000256" key="1">
    <source>
        <dbReference type="ARBA" id="ARBA00023015"/>
    </source>
</evidence>
<dbReference type="PANTHER" id="PTHR24567:SF74">
    <property type="entry name" value="HTH-TYPE TRANSCRIPTIONAL REGULATOR ARCR"/>
    <property type="match status" value="1"/>
</dbReference>
<dbReference type="PRINTS" id="PR00103">
    <property type="entry name" value="CAMPKINASE"/>
</dbReference>
<dbReference type="EMBL" id="BSFE01000003">
    <property type="protein sequence ID" value="GLK51860.1"/>
    <property type="molecule type" value="Genomic_DNA"/>
</dbReference>
<dbReference type="Pfam" id="PF13545">
    <property type="entry name" value="HTH_Crp_2"/>
    <property type="match status" value="1"/>
</dbReference>
<sequence>MEQDEAWTIALDSLDIPEPGAREALIAMSDIRHAEAGTTIIAQEEDEDHVFILLEGSVRVVLLSENGQEIWLDWFGAGAIFGELAALTGKPRTSEIVAETPCRIAALTGAQFFDLLRRHGSIGLALCRILATRIHHTTQRMFELSSLSAPGRIYAELLRMSEPSDKAGNSRTIQVAPSMTELARRVNTTRETTSRTVNDLERRGLLKRNNRSFELVDPDLLSRMLGSS</sequence>
<evidence type="ECO:0000259" key="4">
    <source>
        <dbReference type="PROSITE" id="PS50042"/>
    </source>
</evidence>
<reference evidence="6" key="2">
    <citation type="submission" date="2023-01" db="EMBL/GenBank/DDBJ databases">
        <authorList>
            <person name="Sun Q."/>
            <person name="Evtushenko L."/>
        </authorList>
    </citation>
    <scope>NUCLEOTIDE SEQUENCE</scope>
    <source>
        <strain evidence="6">VKM B-1513</strain>
    </source>
</reference>
<keyword evidence="3" id="KW-0804">Transcription</keyword>
<keyword evidence="2" id="KW-0238">DNA-binding</keyword>
<dbReference type="InterPro" id="IPR036388">
    <property type="entry name" value="WH-like_DNA-bd_sf"/>
</dbReference>
<dbReference type="Proteomes" id="UP001143486">
    <property type="component" value="Unassembled WGS sequence"/>
</dbReference>
<dbReference type="Gene3D" id="2.60.120.10">
    <property type="entry name" value="Jelly Rolls"/>
    <property type="match status" value="1"/>
</dbReference>
<evidence type="ECO:0000313" key="7">
    <source>
        <dbReference type="Proteomes" id="UP001143486"/>
    </source>
</evidence>
<dbReference type="InterPro" id="IPR012318">
    <property type="entry name" value="HTH_CRP"/>
</dbReference>
<feature type="domain" description="HTH crp-type" evidence="5">
    <location>
        <begin position="147"/>
        <end position="219"/>
    </location>
</feature>
<dbReference type="Pfam" id="PF00027">
    <property type="entry name" value="cNMP_binding"/>
    <property type="match status" value="1"/>
</dbReference>
<evidence type="ECO:0000256" key="2">
    <source>
        <dbReference type="ARBA" id="ARBA00023125"/>
    </source>
</evidence>
<evidence type="ECO:0000313" key="6">
    <source>
        <dbReference type="EMBL" id="GLK51860.1"/>
    </source>
</evidence>
<reference evidence="6" key="1">
    <citation type="journal article" date="2014" name="Int. J. Syst. Evol. Microbiol.">
        <title>Complete genome sequence of Corynebacterium casei LMG S-19264T (=DSM 44701T), isolated from a smear-ripened cheese.</title>
        <authorList>
            <consortium name="US DOE Joint Genome Institute (JGI-PGF)"/>
            <person name="Walter F."/>
            <person name="Albersmeier A."/>
            <person name="Kalinowski J."/>
            <person name="Ruckert C."/>
        </authorList>
    </citation>
    <scope>NUCLEOTIDE SEQUENCE</scope>
    <source>
        <strain evidence="6">VKM B-1513</strain>
    </source>
</reference>
<dbReference type="GO" id="GO:0005829">
    <property type="term" value="C:cytosol"/>
    <property type="evidence" value="ECO:0007669"/>
    <property type="project" value="TreeGrafter"/>
</dbReference>
<dbReference type="PANTHER" id="PTHR24567">
    <property type="entry name" value="CRP FAMILY TRANSCRIPTIONAL REGULATORY PROTEIN"/>
    <property type="match status" value="1"/>
</dbReference>
<comment type="caution">
    <text evidence="6">The sequence shown here is derived from an EMBL/GenBank/DDBJ whole genome shotgun (WGS) entry which is preliminary data.</text>
</comment>
<dbReference type="PROSITE" id="PS50042">
    <property type="entry name" value="CNMP_BINDING_3"/>
    <property type="match status" value="1"/>
</dbReference>
<dbReference type="RefSeq" id="WP_271186224.1">
    <property type="nucleotide sequence ID" value="NZ_BSFE01000003.1"/>
</dbReference>
<dbReference type="GO" id="GO:0003677">
    <property type="term" value="F:DNA binding"/>
    <property type="evidence" value="ECO:0007669"/>
    <property type="project" value="UniProtKB-KW"/>
</dbReference>
<dbReference type="GO" id="GO:0003700">
    <property type="term" value="F:DNA-binding transcription factor activity"/>
    <property type="evidence" value="ECO:0007669"/>
    <property type="project" value="TreeGrafter"/>
</dbReference>
<keyword evidence="7" id="KW-1185">Reference proteome</keyword>
<dbReference type="SMART" id="SM00100">
    <property type="entry name" value="cNMP"/>
    <property type="match status" value="1"/>
</dbReference>
<dbReference type="SUPFAM" id="SSF51206">
    <property type="entry name" value="cAMP-binding domain-like"/>
    <property type="match status" value="1"/>
</dbReference>
<name>A0A9W6IMG4_9PROT</name>
<proteinExistence type="predicted"/>
<gene>
    <name evidence="6" type="ORF">GCM10017621_13680</name>
</gene>
<dbReference type="SMART" id="SM00419">
    <property type="entry name" value="HTH_CRP"/>
    <property type="match status" value="1"/>
</dbReference>
<dbReference type="CDD" id="cd00038">
    <property type="entry name" value="CAP_ED"/>
    <property type="match status" value="1"/>
</dbReference>
<accession>A0A9W6IMG4</accession>
<dbReference type="InterPro" id="IPR018490">
    <property type="entry name" value="cNMP-bd_dom_sf"/>
</dbReference>
<dbReference type="InterPro" id="IPR036390">
    <property type="entry name" value="WH_DNA-bd_sf"/>
</dbReference>
<protein>
    <submittedName>
        <fullName evidence="6">Crp/Fnr family transcriptional regulator</fullName>
    </submittedName>
</protein>
<organism evidence="6 7">
    <name type="scientific">Maricaulis virginensis</name>
    <dbReference type="NCBI Taxonomy" id="144022"/>
    <lineage>
        <taxon>Bacteria</taxon>
        <taxon>Pseudomonadati</taxon>
        <taxon>Pseudomonadota</taxon>
        <taxon>Alphaproteobacteria</taxon>
        <taxon>Maricaulales</taxon>
        <taxon>Maricaulaceae</taxon>
        <taxon>Maricaulis</taxon>
    </lineage>
</organism>